<reference evidence="1 2" key="1">
    <citation type="submission" date="2024-01" db="EMBL/GenBank/DDBJ databases">
        <title>The genomes of 5 underutilized Papilionoideae crops provide insights into root nodulation and disease resistanc.</title>
        <authorList>
            <person name="Jiang F."/>
        </authorList>
    </citation>
    <scope>NUCLEOTIDE SEQUENCE [LARGE SCALE GENOMIC DNA]</scope>
    <source>
        <strain evidence="1">JINMINGXINNONG_FW02</strain>
        <tissue evidence="1">Leaves</tissue>
    </source>
</reference>
<dbReference type="EMBL" id="JAYMYR010000002">
    <property type="protein sequence ID" value="KAK7378818.1"/>
    <property type="molecule type" value="Genomic_DNA"/>
</dbReference>
<proteinExistence type="predicted"/>
<evidence type="ECO:0000313" key="1">
    <source>
        <dbReference type="EMBL" id="KAK7378818.1"/>
    </source>
</evidence>
<dbReference type="Proteomes" id="UP001374584">
    <property type="component" value="Unassembled WGS sequence"/>
</dbReference>
<dbReference type="AlphaFoldDB" id="A0AAN9P0G5"/>
<name>A0AAN9P0G5_PHACN</name>
<comment type="caution">
    <text evidence="1">The sequence shown here is derived from an EMBL/GenBank/DDBJ whole genome shotgun (WGS) entry which is preliminary data.</text>
</comment>
<protein>
    <submittedName>
        <fullName evidence="1">Uncharacterized protein</fullName>
    </submittedName>
</protein>
<evidence type="ECO:0000313" key="2">
    <source>
        <dbReference type="Proteomes" id="UP001374584"/>
    </source>
</evidence>
<gene>
    <name evidence="1" type="ORF">VNO80_04266</name>
</gene>
<accession>A0AAN9P0G5</accession>
<sequence>MFFGSRCLLDIPPLILIDIAWQFVLSAFENAIFLEGEDCAAELGGVQRSSKRFYWECEEVAGAYLILNFLFGESAKTLNPKKARIIGGVRRSSKRFP</sequence>
<organism evidence="1 2">
    <name type="scientific">Phaseolus coccineus</name>
    <name type="common">Scarlet runner bean</name>
    <name type="synonym">Phaseolus multiflorus</name>
    <dbReference type="NCBI Taxonomy" id="3886"/>
    <lineage>
        <taxon>Eukaryota</taxon>
        <taxon>Viridiplantae</taxon>
        <taxon>Streptophyta</taxon>
        <taxon>Embryophyta</taxon>
        <taxon>Tracheophyta</taxon>
        <taxon>Spermatophyta</taxon>
        <taxon>Magnoliopsida</taxon>
        <taxon>eudicotyledons</taxon>
        <taxon>Gunneridae</taxon>
        <taxon>Pentapetalae</taxon>
        <taxon>rosids</taxon>
        <taxon>fabids</taxon>
        <taxon>Fabales</taxon>
        <taxon>Fabaceae</taxon>
        <taxon>Papilionoideae</taxon>
        <taxon>50 kb inversion clade</taxon>
        <taxon>NPAAA clade</taxon>
        <taxon>indigoferoid/millettioid clade</taxon>
        <taxon>Phaseoleae</taxon>
        <taxon>Phaseolus</taxon>
    </lineage>
</organism>
<keyword evidence="2" id="KW-1185">Reference proteome</keyword>